<dbReference type="EMBL" id="KZ819634">
    <property type="protein sequence ID" value="PWN93980.1"/>
    <property type="molecule type" value="Genomic_DNA"/>
</dbReference>
<evidence type="ECO:0000313" key="5">
    <source>
        <dbReference type="Proteomes" id="UP000245768"/>
    </source>
</evidence>
<evidence type="ECO:0000313" key="4">
    <source>
        <dbReference type="EMBL" id="PWN93980.1"/>
    </source>
</evidence>
<protein>
    <recommendedName>
        <fullName evidence="3">DUF6533 domain-containing protein</fullName>
    </recommendedName>
</protein>
<reference evidence="4 5" key="1">
    <citation type="journal article" date="2018" name="Mol. Biol. Evol.">
        <title>Broad Genomic Sampling Reveals a Smut Pathogenic Ancestry of the Fungal Clade Ustilaginomycotina.</title>
        <authorList>
            <person name="Kijpornyongpan T."/>
            <person name="Mondo S.J."/>
            <person name="Barry K."/>
            <person name="Sandor L."/>
            <person name="Lee J."/>
            <person name="Lipzen A."/>
            <person name="Pangilinan J."/>
            <person name="LaButti K."/>
            <person name="Hainaut M."/>
            <person name="Henrissat B."/>
            <person name="Grigoriev I.V."/>
            <person name="Spatafora J.W."/>
            <person name="Aime M.C."/>
        </authorList>
    </citation>
    <scope>NUCLEOTIDE SEQUENCE [LARGE SCALE GENOMIC DNA]</scope>
    <source>
        <strain evidence="4 5">MCA 4198</strain>
    </source>
</reference>
<name>A0A316YWS1_9BASI</name>
<feature type="domain" description="DUF6533" evidence="3">
    <location>
        <begin position="122"/>
        <end position="165"/>
    </location>
</feature>
<keyword evidence="5" id="KW-1185">Reference proteome</keyword>
<dbReference type="OrthoDB" id="3346251at2759"/>
<evidence type="ECO:0000256" key="2">
    <source>
        <dbReference type="SAM" id="Phobius"/>
    </source>
</evidence>
<sequence length="551" mass="60940">MSNRRQQYPRGGASCIGGLSPPAPSTFSVVAVVLVVVVVVVVIVSSPPPVMVDYTRVMAAYAQASAEQRTEEYYSTASPHVLSWFNPNDTTPGNWNGTHVEGNKSLDYSDFLYQQIVANNIAVAALTLYIWEFITTLYDEVQLYRHRKLSSPHVILFALIRYGTLPALILPTYSTWHNFQNDPDGCLQHQQLAIAAVQLIVGMVFAWRTIAIWGKDRRIVVLLGFLVVAQFSASFALLWFSEEKRLPNGACMPVPSPSGFNPLPWFYLTAMAYDAVTIGLSTWKLWQFSALGRPLELQPRTIDAFRAPIKTAKKVRDQWASFSPLLEKLMGSGLVYFTIATAFNACNFALEIKQDLHAKSLVALYAPLMCILCQRIILLDVKALYGSSHDSGSRERSLVERVMRDHRKSWEGDDLPANRPFASSTLRPSSERPLAPTSPSSSPSEKETEHTAVAIDEPVDPSAVTFEGMLAHPPAAADHQRKAQLHWWSRRRDSASSREDAPSHLPSSTQHRAASSTSSSSSRPPVEMTGEQKALALRMAGLDDGSQAQPN</sequence>
<proteinExistence type="predicted"/>
<feature type="transmembrane region" description="Helical" evidence="2">
    <location>
        <begin position="112"/>
        <end position="134"/>
    </location>
</feature>
<dbReference type="RefSeq" id="XP_025381178.1">
    <property type="nucleotide sequence ID" value="XM_025524710.1"/>
</dbReference>
<evidence type="ECO:0000259" key="3">
    <source>
        <dbReference type="Pfam" id="PF20151"/>
    </source>
</evidence>
<dbReference type="Pfam" id="PF20151">
    <property type="entry name" value="DUF6533"/>
    <property type="match status" value="1"/>
</dbReference>
<dbReference type="InParanoid" id="A0A316YWS1"/>
<feature type="transmembrane region" description="Helical" evidence="2">
    <location>
        <begin position="219"/>
        <end position="240"/>
    </location>
</feature>
<feature type="compositionally biased region" description="Low complexity" evidence="1">
    <location>
        <begin position="507"/>
        <end position="523"/>
    </location>
</feature>
<gene>
    <name evidence="4" type="ORF">FA10DRAFT_299306</name>
</gene>
<dbReference type="InterPro" id="IPR045340">
    <property type="entry name" value="DUF6533"/>
</dbReference>
<feature type="transmembrane region" description="Helical" evidence="2">
    <location>
        <begin position="27"/>
        <end position="46"/>
    </location>
</feature>
<accession>A0A316YWS1</accession>
<feature type="transmembrane region" description="Helical" evidence="2">
    <location>
        <begin position="188"/>
        <end position="207"/>
    </location>
</feature>
<keyword evidence="2" id="KW-0812">Transmembrane</keyword>
<dbReference type="AlphaFoldDB" id="A0A316YWS1"/>
<feature type="transmembrane region" description="Helical" evidence="2">
    <location>
        <begin position="154"/>
        <end position="176"/>
    </location>
</feature>
<dbReference type="Proteomes" id="UP000245768">
    <property type="component" value="Unassembled WGS sequence"/>
</dbReference>
<feature type="region of interest" description="Disordered" evidence="1">
    <location>
        <begin position="410"/>
        <end position="459"/>
    </location>
</feature>
<evidence type="ECO:0000256" key="1">
    <source>
        <dbReference type="SAM" id="MobiDB-lite"/>
    </source>
</evidence>
<feature type="compositionally biased region" description="Basic and acidic residues" evidence="1">
    <location>
        <begin position="490"/>
        <end position="502"/>
    </location>
</feature>
<dbReference type="GeneID" id="37046626"/>
<organism evidence="4 5">
    <name type="scientific">Acaromyces ingoldii</name>
    <dbReference type="NCBI Taxonomy" id="215250"/>
    <lineage>
        <taxon>Eukaryota</taxon>
        <taxon>Fungi</taxon>
        <taxon>Dikarya</taxon>
        <taxon>Basidiomycota</taxon>
        <taxon>Ustilaginomycotina</taxon>
        <taxon>Exobasidiomycetes</taxon>
        <taxon>Exobasidiales</taxon>
        <taxon>Cryptobasidiaceae</taxon>
        <taxon>Acaromyces</taxon>
    </lineage>
</organism>
<keyword evidence="2" id="KW-0472">Membrane</keyword>
<keyword evidence="2" id="KW-1133">Transmembrane helix</keyword>
<feature type="region of interest" description="Disordered" evidence="1">
    <location>
        <begin position="474"/>
        <end position="551"/>
    </location>
</feature>